<keyword evidence="2" id="KW-1133">Transmembrane helix</keyword>
<dbReference type="EMBL" id="CP009687">
    <property type="protein sequence ID" value="AKL93585.1"/>
    <property type="molecule type" value="Genomic_DNA"/>
</dbReference>
<dbReference type="KEGG" id="cace:CACET_c00670"/>
<name>A0A0D8IDA5_9CLOT</name>
<feature type="region of interest" description="Disordered" evidence="1">
    <location>
        <begin position="40"/>
        <end position="67"/>
    </location>
</feature>
<accession>A0A0D8IDA5</accession>
<gene>
    <name evidence="3" type="ORF">CACET_c00670</name>
</gene>
<dbReference type="Proteomes" id="UP000035704">
    <property type="component" value="Chromosome"/>
</dbReference>
<protein>
    <submittedName>
        <fullName evidence="3">Uncharacterized protein</fullName>
    </submittedName>
</protein>
<keyword evidence="4" id="KW-1185">Reference proteome</keyword>
<evidence type="ECO:0000256" key="1">
    <source>
        <dbReference type="SAM" id="MobiDB-lite"/>
    </source>
</evidence>
<reference evidence="3 4" key="1">
    <citation type="submission" date="2014-10" db="EMBL/GenBank/DDBJ databases">
        <title>Genome sequence of Clostridium aceticum DSM 1496.</title>
        <authorList>
            <person name="Poehlein A."/>
            <person name="Schiel-Bengelsdorf B."/>
            <person name="Gottschalk G."/>
            <person name="Duerre P."/>
            <person name="Daniel R."/>
        </authorList>
    </citation>
    <scope>NUCLEOTIDE SEQUENCE [LARGE SCALE GENOMIC DNA]</scope>
    <source>
        <strain evidence="3 4">DSM 1496</strain>
    </source>
</reference>
<feature type="transmembrane region" description="Helical" evidence="2">
    <location>
        <begin position="6"/>
        <end position="30"/>
    </location>
</feature>
<proteinExistence type="predicted"/>
<keyword evidence="2" id="KW-0812">Transmembrane</keyword>
<dbReference type="PATRIC" id="fig|84022.5.peg.3930"/>
<evidence type="ECO:0000313" key="4">
    <source>
        <dbReference type="Proteomes" id="UP000035704"/>
    </source>
</evidence>
<keyword evidence="2" id="KW-0472">Membrane</keyword>
<dbReference type="AlphaFoldDB" id="A0A0D8IDA5"/>
<organism evidence="3 4">
    <name type="scientific">Clostridium aceticum</name>
    <dbReference type="NCBI Taxonomy" id="84022"/>
    <lineage>
        <taxon>Bacteria</taxon>
        <taxon>Bacillati</taxon>
        <taxon>Bacillota</taxon>
        <taxon>Clostridia</taxon>
        <taxon>Eubacteriales</taxon>
        <taxon>Clostridiaceae</taxon>
        <taxon>Clostridium</taxon>
    </lineage>
</organism>
<sequence length="67" mass="7629">MLNNAINIAFLIIITIPILLFILTLVRIVGEDMKASIKHKPSSPFGTHQAKKQVKKQKTVHRLRKVK</sequence>
<feature type="compositionally biased region" description="Basic residues" evidence="1">
    <location>
        <begin position="49"/>
        <end position="67"/>
    </location>
</feature>
<dbReference type="RefSeq" id="WP_044824587.1">
    <property type="nucleotide sequence ID" value="NZ_CP009687.1"/>
</dbReference>
<evidence type="ECO:0000313" key="3">
    <source>
        <dbReference type="EMBL" id="AKL93585.1"/>
    </source>
</evidence>
<evidence type="ECO:0000256" key="2">
    <source>
        <dbReference type="SAM" id="Phobius"/>
    </source>
</evidence>
<dbReference type="STRING" id="84022.CACET_c00670"/>